<sequence>MAIVAALDLDHDHYSEDMIMDMQSTEDKTMGESQHAIANSLRGSGRFLAQKIKAVKARLMTCDKAPRINGVNCGKCERKCRYRQICCMGTCVNTLSDKKNCGGCKKGGSCAYGLCNYA</sequence>
<evidence type="ECO:0008006" key="5">
    <source>
        <dbReference type="Google" id="ProtNLM"/>
    </source>
</evidence>
<dbReference type="Proteomes" id="UP000811609">
    <property type="component" value="Chromosome 10"/>
</dbReference>
<name>A0A8T1PA66_CARIL</name>
<reference evidence="3" key="1">
    <citation type="submission" date="2020-12" db="EMBL/GenBank/DDBJ databases">
        <title>WGS assembly of Carya illinoinensis cv. Pawnee.</title>
        <authorList>
            <person name="Platts A."/>
            <person name="Shu S."/>
            <person name="Wright S."/>
            <person name="Barry K."/>
            <person name="Edger P."/>
            <person name="Pires J.C."/>
            <person name="Schmutz J."/>
        </authorList>
    </citation>
    <scope>NUCLEOTIDE SEQUENCE</scope>
    <source>
        <tissue evidence="3">Leaf</tissue>
    </source>
</reference>
<protein>
    <recommendedName>
        <fullName evidence="5">Stigma-specific Stig1 family protein</fullName>
    </recommendedName>
</protein>
<evidence type="ECO:0000313" key="3">
    <source>
        <dbReference type="EMBL" id="KAG6639048.1"/>
    </source>
</evidence>
<proteinExistence type="inferred from homology"/>
<evidence type="ECO:0000313" key="4">
    <source>
        <dbReference type="Proteomes" id="UP000811609"/>
    </source>
</evidence>
<dbReference type="InterPro" id="IPR006969">
    <property type="entry name" value="Stig-like"/>
</dbReference>
<dbReference type="Pfam" id="PF04885">
    <property type="entry name" value="Stig1"/>
    <property type="match status" value="1"/>
</dbReference>
<evidence type="ECO:0000256" key="1">
    <source>
        <dbReference type="ARBA" id="ARBA00006010"/>
    </source>
</evidence>
<dbReference type="PANTHER" id="PTHR33227">
    <property type="entry name" value="STIGMA-SPECIFIC STIG1-LIKE PROTEIN 3"/>
    <property type="match status" value="1"/>
</dbReference>
<accession>A0A8T1PA66</accession>
<comment type="caution">
    <text evidence="3">The sequence shown here is derived from an EMBL/GenBank/DDBJ whole genome shotgun (WGS) entry which is preliminary data.</text>
</comment>
<keyword evidence="4" id="KW-1185">Reference proteome</keyword>
<gene>
    <name evidence="3" type="ORF">CIPAW_10G073700</name>
</gene>
<evidence type="ECO:0000256" key="2">
    <source>
        <dbReference type="ARBA" id="ARBA00022729"/>
    </source>
</evidence>
<dbReference type="AlphaFoldDB" id="A0A8T1PA66"/>
<keyword evidence="2" id="KW-0732">Signal</keyword>
<dbReference type="PANTHER" id="PTHR33227:SF21">
    <property type="entry name" value="F12F1.21 PROTEIN"/>
    <property type="match status" value="1"/>
</dbReference>
<dbReference type="EMBL" id="CM031818">
    <property type="protein sequence ID" value="KAG6639048.1"/>
    <property type="molecule type" value="Genomic_DNA"/>
</dbReference>
<organism evidence="3 4">
    <name type="scientific">Carya illinoinensis</name>
    <name type="common">Pecan</name>
    <dbReference type="NCBI Taxonomy" id="32201"/>
    <lineage>
        <taxon>Eukaryota</taxon>
        <taxon>Viridiplantae</taxon>
        <taxon>Streptophyta</taxon>
        <taxon>Embryophyta</taxon>
        <taxon>Tracheophyta</taxon>
        <taxon>Spermatophyta</taxon>
        <taxon>Magnoliopsida</taxon>
        <taxon>eudicotyledons</taxon>
        <taxon>Gunneridae</taxon>
        <taxon>Pentapetalae</taxon>
        <taxon>rosids</taxon>
        <taxon>fabids</taxon>
        <taxon>Fagales</taxon>
        <taxon>Juglandaceae</taxon>
        <taxon>Carya</taxon>
    </lineage>
</organism>
<comment type="similarity">
    <text evidence="1">Belongs to the STIG1 family.</text>
</comment>